<dbReference type="SMART" id="SM00406">
    <property type="entry name" value="IGv"/>
    <property type="match status" value="1"/>
</dbReference>
<dbReference type="InterPro" id="IPR003599">
    <property type="entry name" value="Ig_sub"/>
</dbReference>
<dbReference type="SUPFAM" id="SSF48726">
    <property type="entry name" value="Immunoglobulin"/>
    <property type="match status" value="2"/>
</dbReference>
<dbReference type="GO" id="GO:0002250">
    <property type="term" value="P:adaptive immune response"/>
    <property type="evidence" value="ECO:0007669"/>
    <property type="project" value="UniProtKB-KW"/>
</dbReference>
<keyword evidence="12" id="KW-0325">Glycoprotein</keyword>
<organism evidence="19 20">
    <name type="scientific">Spermophilus dauricus</name>
    <name type="common">Daurian ground squirrel</name>
    <dbReference type="NCBI Taxonomy" id="99837"/>
    <lineage>
        <taxon>Eukaryota</taxon>
        <taxon>Metazoa</taxon>
        <taxon>Chordata</taxon>
        <taxon>Craniata</taxon>
        <taxon>Vertebrata</taxon>
        <taxon>Euteleostomi</taxon>
        <taxon>Mammalia</taxon>
        <taxon>Eutheria</taxon>
        <taxon>Euarchontoglires</taxon>
        <taxon>Glires</taxon>
        <taxon>Rodentia</taxon>
        <taxon>Sciuromorpha</taxon>
        <taxon>Sciuridae</taxon>
        <taxon>Xerinae</taxon>
        <taxon>Marmotini</taxon>
        <taxon>Spermophilus</taxon>
    </lineage>
</organism>
<name>A0A8C9PQY2_SPEDA</name>
<dbReference type="InterPro" id="IPR036179">
    <property type="entry name" value="Ig-like_dom_sf"/>
</dbReference>
<evidence type="ECO:0000256" key="9">
    <source>
        <dbReference type="ARBA" id="ARBA00023130"/>
    </source>
</evidence>
<evidence type="ECO:0000256" key="8">
    <source>
        <dbReference type="ARBA" id="ARBA00022989"/>
    </source>
</evidence>
<dbReference type="InterPro" id="IPR007110">
    <property type="entry name" value="Ig-like_dom"/>
</dbReference>
<evidence type="ECO:0000256" key="6">
    <source>
        <dbReference type="ARBA" id="ARBA00022859"/>
    </source>
</evidence>
<evidence type="ECO:0000313" key="19">
    <source>
        <dbReference type="Ensembl" id="ENSSDAP00000014451.1"/>
    </source>
</evidence>
<reference evidence="19" key="2">
    <citation type="submission" date="2025-09" db="UniProtKB">
        <authorList>
            <consortium name="Ensembl"/>
        </authorList>
    </citation>
    <scope>IDENTIFICATION</scope>
</reference>
<evidence type="ECO:0000256" key="3">
    <source>
        <dbReference type="ARBA" id="ARBA00022475"/>
    </source>
</evidence>
<proteinExistence type="inferred from homology"/>
<dbReference type="PANTHER" id="PTHR24100">
    <property type="entry name" value="BUTYROPHILIN"/>
    <property type="match status" value="1"/>
</dbReference>
<reference evidence="19" key="1">
    <citation type="submission" date="2025-08" db="UniProtKB">
        <authorList>
            <consortium name="Ensembl"/>
        </authorList>
    </citation>
    <scope>IDENTIFICATION</scope>
</reference>
<dbReference type="InterPro" id="IPR053896">
    <property type="entry name" value="BTN3A2-like_Ig-C"/>
</dbReference>
<dbReference type="FunFam" id="2.60.40.10:FF:000996">
    <property type="entry name" value="ICOS ligand isoform X2"/>
    <property type="match status" value="1"/>
</dbReference>
<dbReference type="Ensembl" id="ENSSDAT00000016375.1">
    <property type="protein sequence ID" value="ENSSDAP00000014451.1"/>
    <property type="gene ID" value="ENSSDAG00000013019.1"/>
</dbReference>
<sequence length="293" mass="32262">MGWESPSEYPSHLWTLAVIEAEEVRALVGSDVKLSCVYPGTDRFDLDDLFVYWQVSESNAVVTYYLPENSSTGLEDSHYKNRAHLSLDSMQQGDFSLHLRNVTPQDEQKFKCLVFRKSLELGRILEAVVTLHVAANYSMPVVSTPSRPSAEQELTFTCVSTDGYPRPSVYWINKTDNSQLDKALHNDTVSLNQRGLYDVVSVLRIPWAPSVNVGCCIENALLHQNLTGTGEAPAGGCGDWRGPTGTVQWCQKVLAPWKSLLAAASRGSQCVATRNTFHAHSPPAVPGRPSQGP</sequence>
<dbReference type="Pfam" id="PF22705">
    <property type="entry name" value="C2-set_3"/>
    <property type="match status" value="1"/>
</dbReference>
<dbReference type="Proteomes" id="UP000694422">
    <property type="component" value="Unplaced"/>
</dbReference>
<dbReference type="GO" id="GO:0050852">
    <property type="term" value="P:T cell receptor signaling pathway"/>
    <property type="evidence" value="ECO:0007669"/>
    <property type="project" value="TreeGrafter"/>
</dbReference>
<dbReference type="AlphaFoldDB" id="A0A8C9PQY2"/>
<evidence type="ECO:0000256" key="17">
    <source>
        <dbReference type="ARBA" id="ARBA00082272"/>
    </source>
</evidence>
<comment type="subcellular location">
    <subcellularLocation>
        <location evidence="1">Cell membrane</location>
        <topology evidence="1">Single-pass type I membrane protein</topology>
    </subcellularLocation>
</comment>
<feature type="domain" description="Ig-like" evidence="18">
    <location>
        <begin position="140"/>
        <end position="227"/>
    </location>
</feature>
<dbReference type="GO" id="GO:0005102">
    <property type="term" value="F:signaling receptor binding"/>
    <property type="evidence" value="ECO:0007669"/>
    <property type="project" value="TreeGrafter"/>
</dbReference>
<evidence type="ECO:0000256" key="12">
    <source>
        <dbReference type="ARBA" id="ARBA00023180"/>
    </source>
</evidence>
<comment type="similarity">
    <text evidence="2">Belongs to the immunoglobulin superfamily. BTN/MOG family.</text>
</comment>
<evidence type="ECO:0000256" key="14">
    <source>
        <dbReference type="ARBA" id="ARBA00068217"/>
    </source>
</evidence>
<evidence type="ECO:0000313" key="20">
    <source>
        <dbReference type="Proteomes" id="UP000694422"/>
    </source>
</evidence>
<dbReference type="InterPro" id="IPR013783">
    <property type="entry name" value="Ig-like_fold"/>
</dbReference>
<dbReference type="SMART" id="SM00409">
    <property type="entry name" value="IG"/>
    <property type="match status" value="1"/>
</dbReference>
<evidence type="ECO:0000256" key="11">
    <source>
        <dbReference type="ARBA" id="ARBA00023157"/>
    </source>
</evidence>
<evidence type="ECO:0000259" key="18">
    <source>
        <dbReference type="PROSITE" id="PS50835"/>
    </source>
</evidence>
<dbReference type="GO" id="GO:0042104">
    <property type="term" value="P:positive regulation of activated T cell proliferation"/>
    <property type="evidence" value="ECO:0007669"/>
    <property type="project" value="UniProtKB-ARBA"/>
</dbReference>
<evidence type="ECO:0000256" key="1">
    <source>
        <dbReference type="ARBA" id="ARBA00004251"/>
    </source>
</evidence>
<keyword evidence="9" id="KW-1064">Adaptive immunity</keyword>
<protein>
    <recommendedName>
        <fullName evidence="14">ICOS ligand</fullName>
    </recommendedName>
    <alternativeName>
        <fullName evidence="16">B7 homolog 2</fullName>
    </alternativeName>
    <alternativeName>
        <fullName evidence="15">B7-like protein Gl50</fullName>
    </alternativeName>
    <alternativeName>
        <fullName evidence="17">B7-related protein 1</fullName>
    </alternativeName>
</protein>
<evidence type="ECO:0000256" key="2">
    <source>
        <dbReference type="ARBA" id="ARBA00007591"/>
    </source>
</evidence>
<keyword evidence="11" id="KW-1015">Disulfide bond</keyword>
<keyword evidence="20" id="KW-1185">Reference proteome</keyword>
<evidence type="ECO:0000256" key="4">
    <source>
        <dbReference type="ARBA" id="ARBA00022692"/>
    </source>
</evidence>
<evidence type="ECO:0000256" key="16">
    <source>
        <dbReference type="ARBA" id="ARBA00081259"/>
    </source>
</evidence>
<dbReference type="GO" id="GO:0009897">
    <property type="term" value="C:external side of plasma membrane"/>
    <property type="evidence" value="ECO:0007669"/>
    <property type="project" value="TreeGrafter"/>
</dbReference>
<keyword evidence="13" id="KW-0393">Immunoglobulin domain</keyword>
<keyword evidence="6" id="KW-0391">Immunity</keyword>
<dbReference type="GO" id="GO:0042113">
    <property type="term" value="P:B cell activation"/>
    <property type="evidence" value="ECO:0007669"/>
    <property type="project" value="UniProtKB-KW"/>
</dbReference>
<keyword evidence="7" id="KW-0075">B-cell activation</keyword>
<keyword evidence="3" id="KW-1003">Cell membrane</keyword>
<keyword evidence="4" id="KW-0812">Transmembrane</keyword>
<dbReference type="Pfam" id="PF07686">
    <property type="entry name" value="V-set"/>
    <property type="match status" value="1"/>
</dbReference>
<keyword evidence="8" id="KW-1133">Transmembrane helix</keyword>
<keyword evidence="10" id="KW-0472">Membrane</keyword>
<feature type="domain" description="Ig-like" evidence="18">
    <location>
        <begin position="6"/>
        <end position="130"/>
    </location>
</feature>
<dbReference type="PANTHER" id="PTHR24100:SF151">
    <property type="entry name" value="ICOS LIGAND"/>
    <property type="match status" value="1"/>
</dbReference>
<dbReference type="FunFam" id="2.60.40.10:FF:001468">
    <property type="entry name" value="ICOS ligand isoform b"/>
    <property type="match status" value="1"/>
</dbReference>
<evidence type="ECO:0000256" key="5">
    <source>
        <dbReference type="ARBA" id="ARBA00022729"/>
    </source>
</evidence>
<evidence type="ECO:0000256" key="13">
    <source>
        <dbReference type="ARBA" id="ARBA00023319"/>
    </source>
</evidence>
<evidence type="ECO:0000256" key="10">
    <source>
        <dbReference type="ARBA" id="ARBA00023136"/>
    </source>
</evidence>
<evidence type="ECO:0000256" key="15">
    <source>
        <dbReference type="ARBA" id="ARBA00080938"/>
    </source>
</evidence>
<dbReference type="InterPro" id="IPR013106">
    <property type="entry name" value="Ig_V-set"/>
</dbReference>
<evidence type="ECO:0000256" key="7">
    <source>
        <dbReference type="ARBA" id="ARBA00022936"/>
    </source>
</evidence>
<dbReference type="InterPro" id="IPR050504">
    <property type="entry name" value="IgSF_BTN/MOG"/>
</dbReference>
<keyword evidence="5" id="KW-0732">Signal</keyword>
<dbReference type="GO" id="GO:0001817">
    <property type="term" value="P:regulation of cytokine production"/>
    <property type="evidence" value="ECO:0007669"/>
    <property type="project" value="TreeGrafter"/>
</dbReference>
<dbReference type="PROSITE" id="PS50835">
    <property type="entry name" value="IG_LIKE"/>
    <property type="match status" value="2"/>
</dbReference>
<accession>A0A8C9PQY2</accession>
<dbReference type="Gene3D" id="2.60.40.10">
    <property type="entry name" value="Immunoglobulins"/>
    <property type="match status" value="2"/>
</dbReference>